<protein>
    <submittedName>
        <fullName evidence="1">Uncharacterized protein</fullName>
    </submittedName>
</protein>
<dbReference type="EMBL" id="CP025704">
    <property type="protein sequence ID" value="AUN99020.1"/>
    <property type="molecule type" value="Genomic_DNA"/>
</dbReference>
<gene>
    <name evidence="1" type="ORF">C0V70_13095</name>
</gene>
<evidence type="ECO:0000313" key="1">
    <source>
        <dbReference type="EMBL" id="AUN99020.1"/>
    </source>
</evidence>
<dbReference type="KEGG" id="bsto:C0V70_13095"/>
<name>A0A2K9NU26_BACTC</name>
<accession>A0A2K9NU26</accession>
<dbReference type="InterPro" id="IPR011989">
    <property type="entry name" value="ARM-like"/>
</dbReference>
<evidence type="ECO:0000313" key="2">
    <source>
        <dbReference type="Proteomes" id="UP000235584"/>
    </source>
</evidence>
<dbReference type="InterPro" id="IPR016024">
    <property type="entry name" value="ARM-type_fold"/>
</dbReference>
<dbReference type="SUPFAM" id="SSF48371">
    <property type="entry name" value="ARM repeat"/>
    <property type="match status" value="1"/>
</dbReference>
<organism evidence="1 2">
    <name type="scientific">Bacteriovorax stolpii</name>
    <name type="common">Bdellovibrio stolpii</name>
    <dbReference type="NCBI Taxonomy" id="960"/>
    <lineage>
        <taxon>Bacteria</taxon>
        <taxon>Pseudomonadati</taxon>
        <taxon>Bdellovibrionota</taxon>
        <taxon>Bacteriovoracia</taxon>
        <taxon>Bacteriovoracales</taxon>
        <taxon>Bacteriovoracaceae</taxon>
        <taxon>Bacteriovorax</taxon>
    </lineage>
</organism>
<keyword evidence="2" id="KW-1185">Reference proteome</keyword>
<dbReference type="Proteomes" id="UP000235584">
    <property type="component" value="Chromosome"/>
</dbReference>
<dbReference type="Gene3D" id="1.25.10.10">
    <property type="entry name" value="Leucine-rich Repeat Variant"/>
    <property type="match status" value="1"/>
</dbReference>
<reference evidence="1 2" key="1">
    <citation type="submission" date="2018-01" db="EMBL/GenBank/DDBJ databases">
        <title>Complete genome sequence of Bacteriovorax stolpii DSM12778.</title>
        <authorList>
            <person name="Tang B."/>
            <person name="Chang J."/>
        </authorList>
    </citation>
    <scope>NUCLEOTIDE SEQUENCE [LARGE SCALE GENOMIC DNA]</scope>
    <source>
        <strain evidence="1 2">DSM 12778</strain>
    </source>
</reference>
<sequence>MKTTLTVLALTSLLATGALKAEEISLPVITKPAILEEGTQRTLTQAQIAELLPWAKDSKLFLIDLMENIQGLTTSDKIERLADGIASVVGESAPKNSELLMRYALNRGLVINDILSREMDADAVGSQDAKLRVLKASIEMAIKYYETDLAILEKKTTAPFVIFGLDYFDFLNELNKSIFDASAQYNVQRTALEWLQWDLYRDLNNASYAPQIVKINNSLKTFPNKKITDAQSIANIRLMKKVAQQLNVKSTLTKLEEERRLAMAKNDEERRLMIAKTEAEKERIRREAELERLRGSRSLVDIEKVKSYTSSLNSGGWETRRESANQLGNMVGSDVTLALLSRLMIESDSDVMNAIMRYLPARIDSPSYIMKIDSHANHRAQVISILSSASRSGGWEKRRTIARLVGNIPTIEAYRLLSSWLQGESDSDVKNAIVASMGAIESALK</sequence>
<proteinExistence type="predicted"/>
<dbReference type="AlphaFoldDB" id="A0A2K9NU26"/>
<dbReference type="RefSeq" id="WP_102244311.1">
    <property type="nucleotide sequence ID" value="NZ_CP025704.1"/>
</dbReference>